<dbReference type="PROSITE" id="PS51257">
    <property type="entry name" value="PROKAR_LIPOPROTEIN"/>
    <property type="match status" value="1"/>
</dbReference>
<evidence type="ECO:0000313" key="1">
    <source>
        <dbReference type="EMBL" id="GAA3897707.1"/>
    </source>
</evidence>
<comment type="caution">
    <text evidence="1">The sequence shown here is derived from an EMBL/GenBank/DDBJ whole genome shotgun (WGS) entry which is preliminary data.</text>
</comment>
<reference evidence="2" key="1">
    <citation type="journal article" date="2019" name="Int. J. Syst. Evol. Microbiol.">
        <title>The Global Catalogue of Microorganisms (GCM) 10K type strain sequencing project: providing services to taxonomists for standard genome sequencing and annotation.</title>
        <authorList>
            <consortium name="The Broad Institute Genomics Platform"/>
            <consortium name="The Broad Institute Genome Sequencing Center for Infectious Disease"/>
            <person name="Wu L."/>
            <person name="Ma J."/>
        </authorList>
    </citation>
    <scope>NUCLEOTIDE SEQUENCE [LARGE SCALE GENOMIC DNA]</scope>
    <source>
        <strain evidence="2">JCM 17543</strain>
    </source>
</reference>
<dbReference type="InterPro" id="IPR022061">
    <property type="entry name" value="DUF3617"/>
</dbReference>
<accession>A0ABP7L9V6</accession>
<dbReference type="RefSeq" id="WP_344699134.1">
    <property type="nucleotide sequence ID" value="NZ_BAABBM010000001.1"/>
</dbReference>
<gene>
    <name evidence="1" type="ORF">GCM10022276_15830</name>
</gene>
<organism evidence="1 2">
    <name type="scientific">Sphingomonas limnosediminicola</name>
    <dbReference type="NCBI Taxonomy" id="940133"/>
    <lineage>
        <taxon>Bacteria</taxon>
        <taxon>Pseudomonadati</taxon>
        <taxon>Pseudomonadota</taxon>
        <taxon>Alphaproteobacteria</taxon>
        <taxon>Sphingomonadales</taxon>
        <taxon>Sphingomonadaceae</taxon>
        <taxon>Sphingomonas</taxon>
    </lineage>
</organism>
<sequence length="182" mass="19826">MKQIVLLPAVLALLTACDKGVEMKNASVENVAKAVKDKGLEEKFVDPGKWEQVVTLLSIDAPGMGGQERAAMQQAIGQKQVHTVCLTPEKAKSPRADFVTGKDENCNYDHFKWGGGKIDMVLSCQHPNAKQKMALSGDYEPQRYSMAMTMTNEGGSKTEQFAMKMKVEAKRVGDCDAKAASN</sequence>
<keyword evidence="2" id="KW-1185">Reference proteome</keyword>
<dbReference type="Pfam" id="PF12276">
    <property type="entry name" value="DUF3617"/>
    <property type="match status" value="1"/>
</dbReference>
<name>A0ABP7L9V6_9SPHN</name>
<protein>
    <recommendedName>
        <fullName evidence="3">DUF3617 domain-containing protein</fullName>
    </recommendedName>
</protein>
<evidence type="ECO:0000313" key="2">
    <source>
        <dbReference type="Proteomes" id="UP001500827"/>
    </source>
</evidence>
<dbReference type="Proteomes" id="UP001500827">
    <property type="component" value="Unassembled WGS sequence"/>
</dbReference>
<proteinExistence type="predicted"/>
<evidence type="ECO:0008006" key="3">
    <source>
        <dbReference type="Google" id="ProtNLM"/>
    </source>
</evidence>
<dbReference type="EMBL" id="BAABBM010000001">
    <property type="protein sequence ID" value="GAA3897707.1"/>
    <property type="molecule type" value="Genomic_DNA"/>
</dbReference>